<dbReference type="OrthoDB" id="433309at2759"/>
<comment type="caution">
    <text evidence="1">The sequence shown here is derived from an EMBL/GenBank/DDBJ whole genome shotgun (WGS) entry which is preliminary data.</text>
</comment>
<gene>
    <name evidence="1" type="ORF">PECAL_5P08130</name>
</gene>
<evidence type="ECO:0000313" key="2">
    <source>
        <dbReference type="Proteomes" id="UP000789595"/>
    </source>
</evidence>
<evidence type="ECO:0000313" key="1">
    <source>
        <dbReference type="EMBL" id="CAH0376247.1"/>
    </source>
</evidence>
<accession>A0A8J2SX50</accession>
<organism evidence="1 2">
    <name type="scientific">Pelagomonas calceolata</name>
    <dbReference type="NCBI Taxonomy" id="35677"/>
    <lineage>
        <taxon>Eukaryota</taxon>
        <taxon>Sar</taxon>
        <taxon>Stramenopiles</taxon>
        <taxon>Ochrophyta</taxon>
        <taxon>Pelagophyceae</taxon>
        <taxon>Pelagomonadales</taxon>
        <taxon>Pelagomonadaceae</taxon>
        <taxon>Pelagomonas</taxon>
    </lineage>
</organism>
<evidence type="ECO:0008006" key="3">
    <source>
        <dbReference type="Google" id="ProtNLM"/>
    </source>
</evidence>
<name>A0A8J2SX50_9STRA</name>
<dbReference type="EMBL" id="CAKKNE010000005">
    <property type="protein sequence ID" value="CAH0376247.1"/>
    <property type="molecule type" value="Genomic_DNA"/>
</dbReference>
<protein>
    <recommendedName>
        <fullName evidence="3">Glycosyltransferase family 92 protein</fullName>
    </recommendedName>
</protein>
<proteinExistence type="predicted"/>
<keyword evidence="2" id="KW-1185">Reference proteome</keyword>
<dbReference type="AlphaFoldDB" id="A0A8J2SX50"/>
<reference evidence="1" key="1">
    <citation type="submission" date="2021-11" db="EMBL/GenBank/DDBJ databases">
        <authorList>
            <consortium name="Genoscope - CEA"/>
            <person name="William W."/>
        </authorList>
    </citation>
    <scope>NUCLEOTIDE SEQUENCE</scope>
</reference>
<dbReference type="Proteomes" id="UP000789595">
    <property type="component" value="Unassembled WGS sequence"/>
</dbReference>
<sequence>MEAAAKAAAAAADTPRTNQTRCAIATTSCAAPGVDVLCWWATYHIKLGVDTIYLYVHDASVVEPKKKAQGVAAPSPLLLKVQERLKSLNLERQVLALPALSHQKGAGTVDVVAMQERDVHDAIRRARASGFDWLFHVDDDELLHLTSGKFGKGELAKVVEKARDSTFNLRLDNLEVRRTFPEIKEPYNFFEEETHFKLRVALHADGSSVKKHHDARFYIHGGNPASGADNTTAPFLSYWNGKSGGRLSEPGLKPCGVHFFGSARGDAARNGAQDAADGLVLLHYPFCHFATWRHKFNVLDATQRSDWGHYRAARLKIVEAMAPGGGGEKAIEEFYREAVMLKGAPTSDVEHVAVNLPASARPQQWRTGVYKRIDDGEGRCYARCEKADKDGPKSYLWNIPSKKMWLVGSTPGATTGAAVAYDEAEDPSKIGAPWCVYDGSAWVKAAGAAVGAINVDGEGRRYAVVDAKRIFGDAPLPTGGEEEVKRRSQPDHARLAAIVLAALTHEPYAAVFWRACEKAAKREPPGAERKPEACKRALAAGARAVGAPRVAASLVAERMAALPEHKRRAARTLSKSRDAHADVLSKTTEDAVVLSIPGAESVQSWRAGVYARETQTLYKRVREADEQESFLYALPKRGMWLVGSTPGSTVGGLVAYDEVRDARKLNCAWHVFDGRTWAPARGVAVTVAKGRG</sequence>